<proteinExistence type="predicted"/>
<reference evidence="3" key="1">
    <citation type="submission" date="2016-11" db="UniProtKB">
        <authorList>
            <consortium name="WormBaseParasite"/>
        </authorList>
    </citation>
    <scope>IDENTIFICATION</scope>
</reference>
<evidence type="ECO:0000259" key="1">
    <source>
        <dbReference type="Pfam" id="PF12998"/>
    </source>
</evidence>
<feature type="domain" description="Inhibitor of growth protein N-terminal histone-binding" evidence="1">
    <location>
        <begin position="3"/>
        <end position="67"/>
    </location>
</feature>
<keyword evidence="2" id="KW-1185">Reference proteome</keyword>
<dbReference type="WBParaSite" id="Hba_00536">
    <property type="protein sequence ID" value="Hba_00536"/>
    <property type="gene ID" value="Hba_00536"/>
</dbReference>
<evidence type="ECO:0000313" key="3">
    <source>
        <dbReference type="WBParaSite" id="Hba_00536"/>
    </source>
</evidence>
<evidence type="ECO:0000313" key="2">
    <source>
        <dbReference type="Proteomes" id="UP000095283"/>
    </source>
</evidence>
<name>A0A1I7W7B1_HETBA</name>
<dbReference type="Proteomes" id="UP000095283">
    <property type="component" value="Unplaced"/>
</dbReference>
<dbReference type="Pfam" id="PF12998">
    <property type="entry name" value="ING"/>
    <property type="match status" value="1"/>
</dbReference>
<accession>A0A1I7W7B1</accession>
<sequence length="83" mass="10075">MLFLDDFLEMLDELPVELRERCTEMKHLDLQVETGLERNRKAIIEFFEGGSELTEEQKMMRYQQLQQVSFNNCLLDFFFYLIN</sequence>
<dbReference type="Gene3D" id="6.10.140.1740">
    <property type="match status" value="1"/>
</dbReference>
<dbReference type="AlphaFoldDB" id="A0A1I7W7B1"/>
<protein>
    <submittedName>
        <fullName evidence="3">ING domain-containing protein</fullName>
    </submittedName>
</protein>
<organism evidence="2 3">
    <name type="scientific">Heterorhabditis bacteriophora</name>
    <name type="common">Entomopathogenic nematode worm</name>
    <dbReference type="NCBI Taxonomy" id="37862"/>
    <lineage>
        <taxon>Eukaryota</taxon>
        <taxon>Metazoa</taxon>
        <taxon>Ecdysozoa</taxon>
        <taxon>Nematoda</taxon>
        <taxon>Chromadorea</taxon>
        <taxon>Rhabditida</taxon>
        <taxon>Rhabditina</taxon>
        <taxon>Rhabditomorpha</taxon>
        <taxon>Strongyloidea</taxon>
        <taxon>Heterorhabditidae</taxon>
        <taxon>Heterorhabditis</taxon>
    </lineage>
</organism>
<dbReference type="InterPro" id="IPR024610">
    <property type="entry name" value="ING_N_histone-binding"/>
</dbReference>